<evidence type="ECO:0000313" key="10">
    <source>
        <dbReference type="Proteomes" id="UP000824087"/>
    </source>
</evidence>
<evidence type="ECO:0000256" key="7">
    <source>
        <dbReference type="SAM" id="MobiDB-lite"/>
    </source>
</evidence>
<evidence type="ECO:0000256" key="4">
    <source>
        <dbReference type="ARBA" id="ARBA00022695"/>
    </source>
</evidence>
<dbReference type="Proteomes" id="UP000824087">
    <property type="component" value="Unassembled WGS sequence"/>
</dbReference>
<dbReference type="InterPro" id="IPR029757">
    <property type="entry name" value="RpoE"/>
</dbReference>
<evidence type="ECO:0000256" key="5">
    <source>
        <dbReference type="ARBA" id="ARBA00023163"/>
    </source>
</evidence>
<name>A0A9D1HVS0_9BACT</name>
<evidence type="ECO:0000256" key="1">
    <source>
        <dbReference type="ARBA" id="ARBA00009828"/>
    </source>
</evidence>
<evidence type="ECO:0000256" key="3">
    <source>
        <dbReference type="ARBA" id="ARBA00022679"/>
    </source>
</evidence>
<accession>A0A9D1HVS0</accession>
<organism evidence="9 10">
    <name type="scientific">Candidatus Fimihabitans intestinipullorum</name>
    <dbReference type="NCBI Taxonomy" id="2840820"/>
    <lineage>
        <taxon>Bacteria</taxon>
        <taxon>Bacillati</taxon>
        <taxon>Mycoplasmatota</taxon>
        <taxon>Mycoplasmatota incertae sedis</taxon>
        <taxon>Candidatus Fimihabitans</taxon>
    </lineage>
</organism>
<dbReference type="Gene3D" id="1.10.10.1250">
    <property type="entry name" value="RNA polymerase, subunit delta, N-terminal domain"/>
    <property type="match status" value="1"/>
</dbReference>
<proteinExistence type="inferred from homology"/>
<dbReference type="GO" id="GO:0006355">
    <property type="term" value="P:regulation of DNA-templated transcription"/>
    <property type="evidence" value="ECO:0007669"/>
    <property type="project" value="InterPro"/>
</dbReference>
<keyword evidence="3 9" id="KW-0808">Transferase</keyword>
<dbReference type="GO" id="GO:0006351">
    <property type="term" value="P:DNA-templated transcription"/>
    <property type="evidence" value="ECO:0007669"/>
    <property type="project" value="InterPro"/>
</dbReference>
<dbReference type="GO" id="GO:0016779">
    <property type="term" value="F:nucleotidyltransferase activity"/>
    <property type="evidence" value="ECO:0007669"/>
    <property type="project" value="UniProtKB-KW"/>
</dbReference>
<dbReference type="PROSITE" id="PS51913">
    <property type="entry name" value="HTH_HARE"/>
    <property type="match status" value="1"/>
</dbReference>
<reference evidence="9" key="2">
    <citation type="journal article" date="2021" name="PeerJ">
        <title>Extensive microbial diversity within the chicken gut microbiome revealed by metagenomics and culture.</title>
        <authorList>
            <person name="Gilroy R."/>
            <person name="Ravi A."/>
            <person name="Getino M."/>
            <person name="Pursley I."/>
            <person name="Horton D.L."/>
            <person name="Alikhan N.F."/>
            <person name="Baker D."/>
            <person name="Gharbi K."/>
            <person name="Hall N."/>
            <person name="Watson M."/>
            <person name="Adriaenssens E.M."/>
            <person name="Foster-Nyarko E."/>
            <person name="Jarju S."/>
            <person name="Secka A."/>
            <person name="Antonio M."/>
            <person name="Oren A."/>
            <person name="Chaudhuri R.R."/>
            <person name="La Ragione R."/>
            <person name="Hildebrand F."/>
            <person name="Pallen M.J."/>
        </authorList>
    </citation>
    <scope>NUCLEOTIDE SEQUENCE</scope>
    <source>
        <strain evidence="9">CHK197-8231</strain>
    </source>
</reference>
<dbReference type="InterPro" id="IPR038087">
    <property type="entry name" value="RNAP_delta_N_dom_sf"/>
</dbReference>
<keyword evidence="4 9" id="KW-0548">Nucleotidyltransferase</keyword>
<evidence type="ECO:0000259" key="8">
    <source>
        <dbReference type="PROSITE" id="PS51913"/>
    </source>
</evidence>
<evidence type="ECO:0000256" key="6">
    <source>
        <dbReference type="ARBA" id="ARBA00031937"/>
    </source>
</evidence>
<dbReference type="NCBIfam" id="TIGR04567">
    <property type="entry name" value="RNAP_delt_lowGC"/>
    <property type="match status" value="1"/>
</dbReference>
<gene>
    <name evidence="9" type="primary">rpoE</name>
    <name evidence="9" type="ORF">IAD49_00940</name>
</gene>
<comment type="similarity">
    <text evidence="1">Belongs to the RpoE family.</text>
</comment>
<sequence length="145" mass="16981">MKLKQMSKEELELLSYTDLTYMILKENKKSMNTPTIFKKICDLLGYSDEEYSAKIGDYYTSLTIDKRFVLLDNAEWDLRDHHSIEIVIDDEEDDENDIVEEEDDIEAEPEEIDGDDIDDIDEEDPEDTSDIEELSIIADEEIEEE</sequence>
<feature type="region of interest" description="Disordered" evidence="7">
    <location>
        <begin position="89"/>
        <end position="145"/>
    </location>
</feature>
<feature type="domain" description="HTH HARE-type" evidence="8">
    <location>
        <begin position="14"/>
        <end position="81"/>
    </location>
</feature>
<reference evidence="9" key="1">
    <citation type="submission" date="2020-10" db="EMBL/GenBank/DDBJ databases">
        <authorList>
            <person name="Gilroy R."/>
        </authorList>
    </citation>
    <scope>NUCLEOTIDE SEQUENCE</scope>
    <source>
        <strain evidence="9">CHK197-8231</strain>
    </source>
</reference>
<keyword evidence="5" id="KW-0804">Transcription</keyword>
<dbReference type="AlphaFoldDB" id="A0A9D1HVS0"/>
<keyword evidence="2 9" id="KW-0240">DNA-directed RNA polymerase</keyword>
<evidence type="ECO:0000256" key="2">
    <source>
        <dbReference type="ARBA" id="ARBA00022478"/>
    </source>
</evidence>
<protein>
    <recommendedName>
        <fullName evidence="6">RNAP delta factor</fullName>
    </recommendedName>
</protein>
<dbReference type="EMBL" id="DVML01000007">
    <property type="protein sequence ID" value="HIU22125.1"/>
    <property type="molecule type" value="Genomic_DNA"/>
</dbReference>
<dbReference type="InterPro" id="IPR007759">
    <property type="entry name" value="Asxl_HARE-HTH"/>
</dbReference>
<comment type="caution">
    <text evidence="9">The sequence shown here is derived from an EMBL/GenBank/DDBJ whole genome shotgun (WGS) entry which is preliminary data.</text>
</comment>
<evidence type="ECO:0000313" key="9">
    <source>
        <dbReference type="EMBL" id="HIU22125.1"/>
    </source>
</evidence>
<dbReference type="GO" id="GO:0000428">
    <property type="term" value="C:DNA-directed RNA polymerase complex"/>
    <property type="evidence" value="ECO:0007669"/>
    <property type="project" value="UniProtKB-KW"/>
</dbReference>